<feature type="non-terminal residue" evidence="2">
    <location>
        <position position="1"/>
    </location>
</feature>
<gene>
    <name evidence="2" type="ORF">OESDEN_18817</name>
</gene>
<accession>A0A0B1SD82</accession>
<evidence type="ECO:0000313" key="3">
    <source>
        <dbReference type="Proteomes" id="UP000053660"/>
    </source>
</evidence>
<dbReference type="AlphaFoldDB" id="A0A0B1SD82"/>
<name>A0A0B1SD82_OESDE</name>
<dbReference type="EMBL" id="KN589017">
    <property type="protein sequence ID" value="KHJ81497.1"/>
    <property type="molecule type" value="Genomic_DNA"/>
</dbReference>
<evidence type="ECO:0000313" key="2">
    <source>
        <dbReference type="EMBL" id="KHJ81497.1"/>
    </source>
</evidence>
<evidence type="ECO:0000256" key="1">
    <source>
        <dbReference type="SAM" id="MobiDB-lite"/>
    </source>
</evidence>
<keyword evidence="3" id="KW-1185">Reference proteome</keyword>
<reference evidence="2 3" key="1">
    <citation type="submission" date="2014-03" db="EMBL/GenBank/DDBJ databases">
        <title>Draft genome of the hookworm Oesophagostomum dentatum.</title>
        <authorList>
            <person name="Mitreva M."/>
        </authorList>
    </citation>
    <scope>NUCLEOTIDE SEQUENCE [LARGE SCALE GENOMIC DNA]</scope>
    <source>
        <strain evidence="2 3">OD-Hann</strain>
    </source>
</reference>
<protein>
    <submittedName>
        <fullName evidence="2">Uncharacterized protein</fullName>
    </submittedName>
</protein>
<feature type="compositionally biased region" description="Low complexity" evidence="1">
    <location>
        <begin position="78"/>
        <end position="87"/>
    </location>
</feature>
<feature type="non-terminal residue" evidence="2">
    <location>
        <position position="102"/>
    </location>
</feature>
<dbReference type="Proteomes" id="UP000053660">
    <property type="component" value="Unassembled WGS sequence"/>
</dbReference>
<proteinExistence type="predicted"/>
<feature type="region of interest" description="Disordered" evidence="1">
    <location>
        <begin position="78"/>
        <end position="102"/>
    </location>
</feature>
<sequence length="102" mass="11495">LLSVRFSSKFRFWQSAKIPLSVIFAVEDRYKTSAKDGKEFLLASANDTLCDRPYTLRNQALLDVDSTLLQPYDEKLDTTTALPTTTPEAQSTTEEITTPFTL</sequence>
<organism evidence="2 3">
    <name type="scientific">Oesophagostomum dentatum</name>
    <name type="common">Nodular worm</name>
    <dbReference type="NCBI Taxonomy" id="61180"/>
    <lineage>
        <taxon>Eukaryota</taxon>
        <taxon>Metazoa</taxon>
        <taxon>Ecdysozoa</taxon>
        <taxon>Nematoda</taxon>
        <taxon>Chromadorea</taxon>
        <taxon>Rhabditida</taxon>
        <taxon>Rhabditina</taxon>
        <taxon>Rhabditomorpha</taxon>
        <taxon>Strongyloidea</taxon>
        <taxon>Strongylidae</taxon>
        <taxon>Oesophagostomum</taxon>
    </lineage>
</organism>
<feature type="compositionally biased region" description="Polar residues" evidence="1">
    <location>
        <begin position="88"/>
        <end position="102"/>
    </location>
</feature>
<dbReference type="OrthoDB" id="6363818at2759"/>